<dbReference type="Gene3D" id="1.20.1640.10">
    <property type="entry name" value="Multidrug efflux transporter AcrB transmembrane domain"/>
    <property type="match status" value="2"/>
</dbReference>
<evidence type="ECO:0000256" key="2">
    <source>
        <dbReference type="ARBA" id="ARBA00010157"/>
    </source>
</evidence>
<evidence type="ECO:0000259" key="9">
    <source>
        <dbReference type="PROSITE" id="PS50156"/>
    </source>
</evidence>
<dbReference type="GO" id="GO:0005886">
    <property type="term" value="C:plasma membrane"/>
    <property type="evidence" value="ECO:0007669"/>
    <property type="project" value="UniProtKB-SubCell"/>
</dbReference>
<evidence type="ECO:0000256" key="4">
    <source>
        <dbReference type="ARBA" id="ARBA00022692"/>
    </source>
</evidence>
<dbReference type="PROSITE" id="PS50156">
    <property type="entry name" value="SSD"/>
    <property type="match status" value="1"/>
</dbReference>
<feature type="transmembrane region" description="Helical" evidence="8">
    <location>
        <begin position="605"/>
        <end position="623"/>
    </location>
</feature>
<evidence type="ECO:0000256" key="8">
    <source>
        <dbReference type="SAM" id="Phobius"/>
    </source>
</evidence>
<dbReference type="AlphaFoldDB" id="A0A7T7MB27"/>
<reference evidence="10 11" key="1">
    <citation type="submission" date="2020-12" db="EMBL/GenBank/DDBJ databases">
        <authorList>
            <person name="Zhou J."/>
        </authorList>
    </citation>
    <scope>NUCLEOTIDE SEQUENCE [LARGE SCALE GENOMIC DNA]</scope>
    <source>
        <strain evidence="10 11">CCUG 61299</strain>
    </source>
</reference>
<feature type="region of interest" description="Disordered" evidence="7">
    <location>
        <begin position="295"/>
        <end position="316"/>
    </location>
</feature>
<feature type="transmembrane region" description="Helical" evidence="8">
    <location>
        <begin position="717"/>
        <end position="736"/>
    </location>
</feature>
<feature type="transmembrane region" description="Helical" evidence="8">
    <location>
        <begin position="336"/>
        <end position="355"/>
    </location>
</feature>
<organism evidence="10 11">
    <name type="scientific">Actinomyces weissii</name>
    <dbReference type="NCBI Taxonomy" id="675090"/>
    <lineage>
        <taxon>Bacteria</taxon>
        <taxon>Bacillati</taxon>
        <taxon>Actinomycetota</taxon>
        <taxon>Actinomycetes</taxon>
        <taxon>Actinomycetales</taxon>
        <taxon>Actinomycetaceae</taxon>
        <taxon>Actinomyces</taxon>
    </lineage>
</organism>
<feature type="domain" description="SSD" evidence="9">
    <location>
        <begin position="231"/>
        <end position="386"/>
    </location>
</feature>
<dbReference type="PANTHER" id="PTHR33406:SF11">
    <property type="entry name" value="MEMBRANE PROTEIN SCO6666-RELATED"/>
    <property type="match status" value="1"/>
</dbReference>
<feature type="transmembrane region" description="Helical" evidence="8">
    <location>
        <begin position="13"/>
        <end position="35"/>
    </location>
</feature>
<evidence type="ECO:0000256" key="6">
    <source>
        <dbReference type="ARBA" id="ARBA00023136"/>
    </source>
</evidence>
<feature type="transmembrane region" description="Helical" evidence="8">
    <location>
        <begin position="264"/>
        <end position="284"/>
    </location>
</feature>
<keyword evidence="3" id="KW-1003">Cell membrane</keyword>
<dbReference type="SUPFAM" id="SSF82866">
    <property type="entry name" value="Multidrug efflux transporter AcrB transmembrane domain"/>
    <property type="match status" value="2"/>
</dbReference>
<feature type="transmembrane region" description="Helical" evidence="8">
    <location>
        <begin position="691"/>
        <end position="711"/>
    </location>
</feature>
<dbReference type="RefSeq" id="WP_200277766.1">
    <property type="nucleotide sequence ID" value="NZ_CP066802.1"/>
</dbReference>
<proteinExistence type="inferred from homology"/>
<gene>
    <name evidence="10" type="ORF">JG540_04995</name>
</gene>
<sequence>MLAWLSRRIVKDAWYVVGTWAAVTAVLATLSLTGVGGGGLFERLHAGDVLVSGYSSAEGQQVLDSLTGDGVAVTLLVTGVDISTPQQQEAVAQALGPAHKDLKELVGSTNVLDPFVVPGMLAEPAAQALASTALDGFLIVATVNPNGPEVAAPGDHKYDKEVERLVAKVSERLNQVPQDLAPVAPQATGTVSYAELVAATLNEQVEQDLVHGEVVSLPLALLVMVLVFGGFLLAGMPLVGALATIGCSLGIMLFLSHPLDLQSFVVNIVSVIGLGLSIDYSLLITSRFREELCREEGPGQAGAPSPGGPRRRRTGRHDPRLAACLEATLSTAGRTVLFSALTVAICLLGLLLLRPQVLRSIGLAGVAVVMVSVLVALTLVPALLALAGDRLRHPSLLSRVPGLGALQQHLGDVGQEEGVFSRLARRVHTHPWVVLVSCLVLLVLMAAPLSHLHLLSSKEDLLPAGSQQRAYLDILEQSYPAAQQPDATIVLAGAGENVLAFVNDSLASAPGVTRVLQIATAGRYTVLYLDLEGRPGSVTAEEAVRAVRETTPPVQMWVTGQAANQVDFKQAVVDGAPLAITLVVLATFLLLFWMTGSLLVPLKALVINAISLMASLGVLTWVFQDGYGASLLGFTPIGGVETYVVVTAVAVGFGLAMDYEVFLLSRIKEYWDAGADNDQAVELGLQRSGRIVTSAALIMVLVFVGFVSGELLVVKQIGMAMAIIVALDATLVRMLLVPATMTLLGEWNWWAPAPLRELHEKYGLKH</sequence>
<feature type="transmembrane region" description="Helical" evidence="8">
    <location>
        <begin position="219"/>
        <end position="252"/>
    </location>
</feature>
<keyword evidence="11" id="KW-1185">Reference proteome</keyword>
<dbReference type="Pfam" id="PF03176">
    <property type="entry name" value="MMPL"/>
    <property type="match status" value="3"/>
</dbReference>
<accession>A0A7T7MB27</accession>
<evidence type="ECO:0000256" key="7">
    <source>
        <dbReference type="SAM" id="MobiDB-lite"/>
    </source>
</evidence>
<keyword evidence="4 8" id="KW-0812">Transmembrane</keyword>
<evidence type="ECO:0000256" key="1">
    <source>
        <dbReference type="ARBA" id="ARBA00004651"/>
    </source>
</evidence>
<dbReference type="PANTHER" id="PTHR33406">
    <property type="entry name" value="MEMBRANE PROTEIN MJ1562-RELATED"/>
    <property type="match status" value="1"/>
</dbReference>
<evidence type="ECO:0000313" key="11">
    <source>
        <dbReference type="Proteomes" id="UP000595895"/>
    </source>
</evidence>
<comment type="similarity">
    <text evidence="2">Belongs to the resistance-nodulation-cell division (RND) (TC 2.A.6) family. MmpL subfamily.</text>
</comment>
<comment type="subcellular location">
    <subcellularLocation>
        <location evidence="1">Cell membrane</location>
        <topology evidence="1">Multi-pass membrane protein</topology>
    </subcellularLocation>
</comment>
<name>A0A7T7MB27_9ACTO</name>
<feature type="transmembrane region" description="Helical" evidence="8">
    <location>
        <begin position="361"/>
        <end position="387"/>
    </location>
</feature>
<dbReference type="Proteomes" id="UP000595895">
    <property type="component" value="Chromosome"/>
</dbReference>
<evidence type="ECO:0000313" key="10">
    <source>
        <dbReference type="EMBL" id="QQM68182.1"/>
    </source>
</evidence>
<keyword evidence="6 8" id="KW-0472">Membrane</keyword>
<dbReference type="InterPro" id="IPR000731">
    <property type="entry name" value="SSD"/>
</dbReference>
<dbReference type="InterPro" id="IPR004869">
    <property type="entry name" value="MMPL_dom"/>
</dbReference>
<feature type="transmembrane region" description="Helical" evidence="8">
    <location>
        <begin position="575"/>
        <end position="593"/>
    </location>
</feature>
<evidence type="ECO:0000256" key="5">
    <source>
        <dbReference type="ARBA" id="ARBA00022989"/>
    </source>
</evidence>
<feature type="transmembrane region" description="Helical" evidence="8">
    <location>
        <begin position="432"/>
        <end position="454"/>
    </location>
</feature>
<dbReference type="KEGG" id="awe:JG540_04995"/>
<feature type="transmembrane region" description="Helical" evidence="8">
    <location>
        <begin position="643"/>
        <end position="664"/>
    </location>
</feature>
<protein>
    <submittedName>
        <fullName evidence="10">MMPL family transporter</fullName>
    </submittedName>
</protein>
<keyword evidence="5 8" id="KW-1133">Transmembrane helix</keyword>
<evidence type="ECO:0000256" key="3">
    <source>
        <dbReference type="ARBA" id="ARBA00022475"/>
    </source>
</evidence>
<dbReference type="EMBL" id="CP066802">
    <property type="protein sequence ID" value="QQM68182.1"/>
    <property type="molecule type" value="Genomic_DNA"/>
</dbReference>
<dbReference type="InterPro" id="IPR050545">
    <property type="entry name" value="Mycobact_MmpL"/>
</dbReference>